<feature type="domain" description="YdbS-like PH" evidence="3">
    <location>
        <begin position="98"/>
        <end position="187"/>
    </location>
</feature>
<organism evidence="4 5">
    <name type="scientific">Roseivivax marinus</name>
    <dbReference type="NCBI Taxonomy" id="1379903"/>
    <lineage>
        <taxon>Bacteria</taxon>
        <taxon>Pseudomonadati</taxon>
        <taxon>Pseudomonadota</taxon>
        <taxon>Alphaproteobacteria</taxon>
        <taxon>Rhodobacterales</taxon>
        <taxon>Roseobacteraceae</taxon>
        <taxon>Roseivivax</taxon>
    </lineage>
</organism>
<name>W4HK39_9RHOB</name>
<proteinExistence type="predicted"/>
<evidence type="ECO:0000259" key="3">
    <source>
        <dbReference type="Pfam" id="PF03703"/>
    </source>
</evidence>
<sequence length="233" mass="24671">MSQHHDDFAVEPIRGLPELPPEGETILWQGRPDAFALSWQALSLPWIAGYFVVLAAWRFLSLVDLLPMGQVIGYSVPFLGLGAIVLGLLGAFGYVQARSTVYTVTNRRIAMRVGAALTVTLNLPYTRIAAADFAPGRRGTGTIALHTLGGPKLSYLTLWPHVRPWRISVPQPALRCIPDAERVARLIAEAAEARVAVPQVAQAAAPAPVAAPPSAPAARPARPAAAAAAVAAE</sequence>
<reference evidence="4 5" key="1">
    <citation type="journal article" date="2014" name="Antonie Van Leeuwenhoek">
        <title>Roseivivax atlanticus sp. nov., isolated from surface seawater of the Atlantic Ocean.</title>
        <authorList>
            <person name="Li G."/>
            <person name="Lai Q."/>
            <person name="Liu X."/>
            <person name="Sun F."/>
            <person name="Shao Z."/>
        </authorList>
    </citation>
    <scope>NUCLEOTIDE SEQUENCE [LARGE SCALE GENOMIC DNA]</scope>
    <source>
        <strain evidence="4 5">22II-s10s</strain>
    </source>
</reference>
<dbReference type="AlphaFoldDB" id="W4HK39"/>
<dbReference type="Pfam" id="PF03703">
    <property type="entry name" value="bPH_2"/>
    <property type="match status" value="1"/>
</dbReference>
<dbReference type="EMBL" id="AQQW01000007">
    <property type="protein sequence ID" value="ETW12355.1"/>
    <property type="molecule type" value="Genomic_DNA"/>
</dbReference>
<gene>
    <name evidence="4" type="ORF">ATO8_12421</name>
</gene>
<dbReference type="Proteomes" id="UP000019063">
    <property type="component" value="Unassembled WGS sequence"/>
</dbReference>
<feature type="transmembrane region" description="Helical" evidence="2">
    <location>
        <begin position="72"/>
        <end position="95"/>
    </location>
</feature>
<evidence type="ECO:0000256" key="1">
    <source>
        <dbReference type="SAM" id="MobiDB-lite"/>
    </source>
</evidence>
<keyword evidence="2" id="KW-1133">Transmembrane helix</keyword>
<dbReference type="NCBIfam" id="NF040894">
    <property type="entry name" value="puhB_PGC"/>
    <property type="match status" value="1"/>
</dbReference>
<feature type="transmembrane region" description="Helical" evidence="2">
    <location>
        <begin position="37"/>
        <end position="60"/>
    </location>
</feature>
<feature type="region of interest" description="Disordered" evidence="1">
    <location>
        <begin position="208"/>
        <end position="233"/>
    </location>
</feature>
<dbReference type="STRING" id="1379903.ATO8_12421"/>
<dbReference type="RefSeq" id="WP_081749767.1">
    <property type="nucleotide sequence ID" value="NZ_AQQW01000007.1"/>
</dbReference>
<protein>
    <submittedName>
        <fullName evidence="4">Photosynthetic complex assembly protein</fullName>
    </submittedName>
</protein>
<comment type="caution">
    <text evidence="4">The sequence shown here is derived from an EMBL/GenBank/DDBJ whole genome shotgun (WGS) entry which is preliminary data.</text>
</comment>
<keyword evidence="5" id="KW-1185">Reference proteome</keyword>
<keyword evidence="2" id="KW-0812">Transmembrane</keyword>
<accession>W4HK39</accession>
<dbReference type="InterPro" id="IPR005182">
    <property type="entry name" value="YdbS-like_PH"/>
</dbReference>
<keyword evidence="2" id="KW-0472">Membrane</keyword>
<evidence type="ECO:0000256" key="2">
    <source>
        <dbReference type="SAM" id="Phobius"/>
    </source>
</evidence>
<evidence type="ECO:0000313" key="5">
    <source>
        <dbReference type="Proteomes" id="UP000019063"/>
    </source>
</evidence>
<dbReference type="PATRIC" id="fig|1317118.6.peg.2556"/>
<dbReference type="eggNOG" id="COG3428">
    <property type="taxonomic scope" value="Bacteria"/>
</dbReference>
<feature type="compositionally biased region" description="Low complexity" evidence="1">
    <location>
        <begin position="216"/>
        <end position="233"/>
    </location>
</feature>
<evidence type="ECO:0000313" key="4">
    <source>
        <dbReference type="EMBL" id="ETW12355.1"/>
    </source>
</evidence>
<dbReference type="InterPro" id="IPR054839">
    <property type="entry name" value="puhB_PGC"/>
</dbReference>